<feature type="transmembrane region" description="Helical" evidence="1">
    <location>
        <begin position="181"/>
        <end position="201"/>
    </location>
</feature>
<organism evidence="2">
    <name type="scientific">Pseudomonas saudimassiliensis</name>
    <dbReference type="NCBI Taxonomy" id="1461581"/>
    <lineage>
        <taxon>Bacteria</taxon>
        <taxon>Pseudomonadati</taxon>
        <taxon>Pseudomonadota</taxon>
        <taxon>Gammaproteobacteria</taxon>
        <taxon>Pseudomonadales</taxon>
        <taxon>Pseudomonadaceae</taxon>
        <taxon>Pseudomonas</taxon>
    </lineage>
</organism>
<evidence type="ECO:0000313" key="2">
    <source>
        <dbReference type="EMBL" id="CEA01929.1"/>
    </source>
</evidence>
<feature type="transmembrane region" description="Helical" evidence="1">
    <location>
        <begin position="30"/>
        <end position="49"/>
    </location>
</feature>
<feature type="transmembrane region" description="Helical" evidence="1">
    <location>
        <begin position="275"/>
        <end position="292"/>
    </location>
</feature>
<dbReference type="EMBL" id="LM997413">
    <property type="protein sequence ID" value="CEA01929.1"/>
    <property type="molecule type" value="Genomic_DNA"/>
</dbReference>
<feature type="transmembrane region" description="Helical" evidence="1">
    <location>
        <begin position="419"/>
        <end position="447"/>
    </location>
</feature>
<feature type="transmembrane region" description="Helical" evidence="1">
    <location>
        <begin position="312"/>
        <end position="333"/>
    </location>
</feature>
<dbReference type="AlphaFoldDB" id="A0A078M6M3"/>
<keyword evidence="1" id="KW-0812">Transmembrane</keyword>
<protein>
    <submittedName>
        <fullName evidence="2">Uncharacterized protein</fullName>
    </submittedName>
</protein>
<accession>A0A078M6M3</accession>
<reference evidence="2" key="1">
    <citation type="submission" date="2014-07" db="EMBL/GenBank/DDBJ databases">
        <authorList>
            <person name="Urmite Genomes Urmite Genomes"/>
        </authorList>
    </citation>
    <scope>NUCLEOTIDE SEQUENCE</scope>
    <source>
        <strain evidence="2">12M76_air</strain>
    </source>
</reference>
<keyword evidence="1" id="KW-0472">Membrane</keyword>
<gene>
    <name evidence="2" type="ORF">BN1049_00581</name>
</gene>
<feature type="transmembrane region" description="Helical" evidence="1">
    <location>
        <begin position="110"/>
        <end position="139"/>
    </location>
</feature>
<feature type="transmembrane region" description="Helical" evidence="1">
    <location>
        <begin position="354"/>
        <end position="383"/>
    </location>
</feature>
<feature type="transmembrane region" description="Helical" evidence="1">
    <location>
        <begin position="467"/>
        <end position="490"/>
    </location>
</feature>
<proteinExistence type="predicted"/>
<feature type="transmembrane region" description="Helical" evidence="1">
    <location>
        <begin position="151"/>
        <end position="175"/>
    </location>
</feature>
<keyword evidence="1" id="KW-1133">Transmembrane helix</keyword>
<name>A0A078M6M3_9PSED</name>
<feature type="transmembrane region" description="Helical" evidence="1">
    <location>
        <begin position="56"/>
        <end position="77"/>
    </location>
</feature>
<feature type="transmembrane region" description="Helical" evidence="1">
    <location>
        <begin position="245"/>
        <end position="263"/>
    </location>
</feature>
<dbReference type="RefSeq" id="WP_044498242.1">
    <property type="nucleotide sequence ID" value="NZ_LK391969.1"/>
</dbReference>
<sequence>MMYLLWSLPAVVVLVTILSGRANITVAAVLGLLTTLPVALLAGPTPFAVGQLSEALLRGLWIGAVIAPYILGGLLFWQVAARDPTGYTAAPAADNELDERSWTPLARRRLVFFACFLVGPFAESVTGFGVGMLGTVILLRRFDFAARHLMIFALLSQTVIPWGAMSSGTLLAAAYARIPAVQLAVYSAVPVALLMLVWLALFWQTARRAGIGAPWSECLREVAWIAVSLVALVLTTWHLGPETALLAAFGPLIVVRLLLDLRPNRRQARAAARKVLPYVLLISGLALSRLVPDLRGALSTVGQVTLFHDLPAWSPLFHAGSWLIAGALLTLLLRRQTGNLAREARTAWHTGQHAVLTLFLFAMMAEVLTASGISGAFAAATFASLGENAILVTPLLSGGFAVLANSGNPANSLFMPSQVALALQAGLSIPAVAALQHASGMCLGFFSPVRMSIAASLANGFGEERRVYGQLLPFAVAAVALLMGMAWWVAATGGTTR</sequence>
<dbReference type="OrthoDB" id="9761056at2"/>
<evidence type="ECO:0000256" key="1">
    <source>
        <dbReference type="SAM" id="Phobius"/>
    </source>
</evidence>
<dbReference type="PATRIC" id="fig|1461581.3.peg.573"/>
<dbReference type="EMBL" id="LK391969">
    <property type="protein sequence ID" value="CEF25671.1"/>
    <property type="molecule type" value="Genomic_DNA"/>
</dbReference>